<gene>
    <name evidence="2" type="ORF">E1B00_00475</name>
</gene>
<protein>
    <submittedName>
        <fullName evidence="2">Uncharacterized protein</fullName>
    </submittedName>
</protein>
<dbReference type="OrthoDB" id="5979571at2"/>
<evidence type="ECO:0000256" key="1">
    <source>
        <dbReference type="SAM" id="MobiDB-lite"/>
    </source>
</evidence>
<organism evidence="2 3">
    <name type="scientific">Arenimonas terrae</name>
    <dbReference type="NCBI Taxonomy" id="2546226"/>
    <lineage>
        <taxon>Bacteria</taxon>
        <taxon>Pseudomonadati</taxon>
        <taxon>Pseudomonadota</taxon>
        <taxon>Gammaproteobacteria</taxon>
        <taxon>Lysobacterales</taxon>
        <taxon>Lysobacteraceae</taxon>
        <taxon>Arenimonas</taxon>
    </lineage>
</organism>
<dbReference type="PROSITE" id="PS51257">
    <property type="entry name" value="PROKAR_LIPOPROTEIN"/>
    <property type="match status" value="1"/>
</dbReference>
<comment type="caution">
    <text evidence="2">The sequence shown here is derived from an EMBL/GenBank/DDBJ whole genome shotgun (WGS) entry which is preliminary data.</text>
</comment>
<proteinExistence type="predicted"/>
<accession>A0A5C4RTL3</accession>
<evidence type="ECO:0000313" key="3">
    <source>
        <dbReference type="Proteomes" id="UP000305760"/>
    </source>
</evidence>
<feature type="region of interest" description="Disordered" evidence="1">
    <location>
        <begin position="378"/>
        <end position="402"/>
    </location>
</feature>
<dbReference type="EMBL" id="SMDR01000001">
    <property type="protein sequence ID" value="TNJ34304.1"/>
    <property type="molecule type" value="Genomic_DNA"/>
</dbReference>
<dbReference type="RefSeq" id="WP_139444713.1">
    <property type="nucleotide sequence ID" value="NZ_SMDR01000001.1"/>
</dbReference>
<keyword evidence="3" id="KW-1185">Reference proteome</keyword>
<dbReference type="AlphaFoldDB" id="A0A5C4RTL3"/>
<sequence length="559" mass="58812">MHARPLLIASAIAFLVGACSPAPEGGQGASTDASVATPVEPAASSRAIRQEDIDHLNAEGPLPNARAASALEFWLHYKLMKATGMEDALGGEEQAIAAMAAVSLAFERSSLAAQAELPRMVPMFDGTGMDAGVLGVGYGLVGGAMAGGVLNGSLTPDQVAQAIKDGPIKLDGKDGSAELGITQDGLDTTMEQNVNANGVTGKVRTKIHLDSCPDPQGKLVVTIETESNMQAGGASGSVKAKFTYQRWLDDDAHLVDGDDGSAEDIHVNISGTGARGKPLSVDLTQSSPRGAATATAHVSETGHSFFRPDESKHTQKLLDDTVKSMRLIAEMMLQGAFTGGKAPWESGRCVDLQVRSTPEKRKGAQPDTRYTVFAEPRAKKDGMPTGGTVRATLNGPTSLSPQDKVRADAQFDYMNPGQKDQQASITFEARSRRGVGRATLDFDTKKSGYRIVASGDGACSEPITVCDVSKSFTNTVCGGQVTWTHNPTSDRGGEFTFHWKGGKGFADAKGSYVLHGPEEEMTAIYTMGKICGQAAGMTACTAPRTFGSFIWTQIDDCKE</sequence>
<dbReference type="Proteomes" id="UP000305760">
    <property type="component" value="Unassembled WGS sequence"/>
</dbReference>
<evidence type="ECO:0000313" key="2">
    <source>
        <dbReference type="EMBL" id="TNJ34304.1"/>
    </source>
</evidence>
<name>A0A5C4RTL3_9GAMM</name>
<reference evidence="2 3" key="1">
    <citation type="submission" date="2019-03" db="EMBL/GenBank/DDBJ databases">
        <title>Arenimonas daejeonensis sp. nov., isolated from compost.</title>
        <authorList>
            <person name="Jeon C.O."/>
        </authorList>
    </citation>
    <scope>NUCLEOTIDE SEQUENCE [LARGE SCALE GENOMIC DNA]</scope>
    <source>
        <strain evidence="2 3">R29</strain>
    </source>
</reference>